<dbReference type="EMBL" id="JAUEDK010000021">
    <property type="protein sequence ID" value="MDN0075738.1"/>
    <property type="molecule type" value="Genomic_DNA"/>
</dbReference>
<evidence type="ECO:0000256" key="1">
    <source>
        <dbReference type="ARBA" id="ARBA00010169"/>
    </source>
</evidence>
<gene>
    <name evidence="2" type="primary">cutA</name>
    <name evidence="2" type="ORF">QU481_12670</name>
</gene>
<dbReference type="Gene3D" id="3.30.70.120">
    <property type="match status" value="1"/>
</dbReference>
<dbReference type="Proteomes" id="UP001168540">
    <property type="component" value="Unassembled WGS sequence"/>
</dbReference>
<accession>A0ABT7XPK7</accession>
<evidence type="ECO:0000313" key="3">
    <source>
        <dbReference type="Proteomes" id="UP001168540"/>
    </source>
</evidence>
<proteinExistence type="inferred from homology"/>
<dbReference type="RefSeq" id="WP_289830379.1">
    <property type="nucleotide sequence ID" value="NZ_JAUEDK010000021.1"/>
</dbReference>
<protein>
    <submittedName>
        <fullName evidence="2">Divalent-cation tolerance protein CutA</fullName>
    </submittedName>
</protein>
<dbReference type="PANTHER" id="PTHR23419">
    <property type="entry name" value="DIVALENT CATION TOLERANCE CUTA-RELATED"/>
    <property type="match status" value="1"/>
</dbReference>
<organism evidence="2 3">
    <name type="scientific">Crenobacter oryzisoli</name>
    <dbReference type="NCBI Taxonomy" id="3056844"/>
    <lineage>
        <taxon>Bacteria</taxon>
        <taxon>Pseudomonadati</taxon>
        <taxon>Pseudomonadota</taxon>
        <taxon>Betaproteobacteria</taxon>
        <taxon>Neisseriales</taxon>
        <taxon>Neisseriaceae</taxon>
        <taxon>Crenobacter</taxon>
    </lineage>
</organism>
<keyword evidence="3" id="KW-1185">Reference proteome</keyword>
<dbReference type="InterPro" id="IPR011322">
    <property type="entry name" value="N-reg_PII-like_a/b"/>
</dbReference>
<evidence type="ECO:0000313" key="2">
    <source>
        <dbReference type="EMBL" id="MDN0075738.1"/>
    </source>
</evidence>
<dbReference type="InterPro" id="IPR015867">
    <property type="entry name" value="N-reg_PII/ATP_PRibTrfase_C"/>
</dbReference>
<name>A0ABT7XPK7_9NEIS</name>
<dbReference type="SUPFAM" id="SSF54913">
    <property type="entry name" value="GlnB-like"/>
    <property type="match status" value="1"/>
</dbReference>
<comment type="caution">
    <text evidence="2">The sequence shown here is derived from an EMBL/GenBank/DDBJ whole genome shotgun (WGS) entry which is preliminary data.</text>
</comment>
<dbReference type="PANTHER" id="PTHR23419:SF8">
    <property type="entry name" value="FI09726P"/>
    <property type="match status" value="1"/>
</dbReference>
<reference evidence="2" key="1">
    <citation type="submission" date="2023-06" db="EMBL/GenBank/DDBJ databases">
        <authorList>
            <person name="Zhang S."/>
        </authorList>
    </citation>
    <scope>NUCLEOTIDE SEQUENCE</scope>
    <source>
        <strain evidence="2">SG2303</strain>
    </source>
</reference>
<comment type="similarity">
    <text evidence="1">Belongs to the CutA family.</text>
</comment>
<dbReference type="Pfam" id="PF03091">
    <property type="entry name" value="CutA1"/>
    <property type="match status" value="1"/>
</dbReference>
<dbReference type="InterPro" id="IPR004323">
    <property type="entry name" value="Ion_tolerance_CutA"/>
</dbReference>
<sequence length="107" mass="11649">MKISVVLCTVPDAATAERLARTLVEEGLAACVNLLAPCQSVYRWQGQLESASEVPLIIKTTTERYPALEARLVELHPYEVPEILALPVEAGLPSYLTWVGAETNSRG</sequence>